<dbReference type="VEuPathDB" id="AmoebaDB:EHI7A_128470"/>
<organism evidence="2 3">
    <name type="scientific">Entamoeba histolytica</name>
    <dbReference type="NCBI Taxonomy" id="5759"/>
    <lineage>
        <taxon>Eukaryota</taxon>
        <taxon>Amoebozoa</taxon>
        <taxon>Evosea</taxon>
        <taxon>Archamoebae</taxon>
        <taxon>Mastigamoebida</taxon>
        <taxon>Entamoebidae</taxon>
        <taxon>Entamoeba</taxon>
    </lineage>
</organism>
<evidence type="ECO:0000313" key="2">
    <source>
        <dbReference type="EMBL" id="GAT95497.1"/>
    </source>
</evidence>
<evidence type="ECO:0000259" key="1">
    <source>
        <dbReference type="Pfam" id="PF07534"/>
    </source>
</evidence>
<dbReference type="AlphaFoldDB" id="A0A175JPC3"/>
<dbReference type="Pfam" id="PF07534">
    <property type="entry name" value="TLD"/>
    <property type="match status" value="1"/>
</dbReference>
<proteinExistence type="predicted"/>
<sequence length="220" mass="25789">MFLSNKTIKVDETKNEEERKKNIFMKIIDNLHRQIYSPNTIFFDDNSDRTMASILLRWCHANKFCIIYNSENQELSTKQVWRTLQGRTNIVTVICTTTGNVFGSYHSIIPKRQSSILCDDKKHFMFTLKNPYNVPPTRFKQNLKNENQLIIHRDIQNSWIFGVGYGFHIRGEDKSYIGSASGEQLNRGYIDTVGLNSDIFNDSHYPSYFSFSRILFVQLY</sequence>
<dbReference type="VEuPathDB" id="AmoebaDB:EHI8A_171740"/>
<dbReference type="VEuPathDB" id="AmoebaDB:KM1_154020"/>
<dbReference type="VEuPathDB" id="AmoebaDB:EHI_054730"/>
<dbReference type="EMBL" id="BDEQ01000001">
    <property type="protein sequence ID" value="GAT95497.1"/>
    <property type="molecule type" value="Genomic_DNA"/>
</dbReference>
<comment type="caution">
    <text evidence="2">The sequence shown here is derived from an EMBL/GenBank/DDBJ whole genome shotgun (WGS) entry which is preliminary data.</text>
</comment>
<dbReference type="VEuPathDB" id="AmoebaDB:EHI5A_124280"/>
<gene>
    <name evidence="2" type="ORF">CL6EHI_054730</name>
</gene>
<name>A0A175JPC3_ENTHI</name>
<reference evidence="2 3" key="1">
    <citation type="submission" date="2016-05" db="EMBL/GenBank/DDBJ databases">
        <title>First whole genome sequencing of Entamoeba histolytica HM1:IMSS-clone-6.</title>
        <authorList>
            <person name="Mukherjee Avik.K."/>
            <person name="Izumyama S."/>
            <person name="Nakada-Tsukui K."/>
            <person name="Nozaki T."/>
        </authorList>
    </citation>
    <scope>NUCLEOTIDE SEQUENCE [LARGE SCALE GENOMIC DNA]</scope>
    <source>
        <strain evidence="2 3">HM1:IMSS clone 6</strain>
    </source>
</reference>
<evidence type="ECO:0000313" key="3">
    <source>
        <dbReference type="Proteomes" id="UP000078387"/>
    </source>
</evidence>
<protein>
    <recommendedName>
        <fullName evidence="1">TLDc domain-containing protein</fullName>
    </recommendedName>
</protein>
<feature type="domain" description="TLDc" evidence="1">
    <location>
        <begin position="59"/>
        <end position="168"/>
    </location>
</feature>
<dbReference type="InterPro" id="IPR006571">
    <property type="entry name" value="TLDc_dom"/>
</dbReference>
<accession>A0A175JPC3</accession>
<dbReference type="eggNOG" id="ENOG502RFFF">
    <property type="taxonomic scope" value="Eukaryota"/>
</dbReference>
<dbReference type="Proteomes" id="UP000078387">
    <property type="component" value="Unassembled WGS sequence"/>
</dbReference>